<dbReference type="Pfam" id="PF02585">
    <property type="entry name" value="PIG-L"/>
    <property type="match status" value="1"/>
</dbReference>
<name>A0A1G7VF33_9HYPH</name>
<dbReference type="SUPFAM" id="SSF102588">
    <property type="entry name" value="LmbE-like"/>
    <property type="match status" value="1"/>
</dbReference>
<dbReference type="InterPro" id="IPR003737">
    <property type="entry name" value="GlcNAc_PI_deacetylase-related"/>
</dbReference>
<dbReference type="InterPro" id="IPR024078">
    <property type="entry name" value="LmbE-like_dom_sf"/>
</dbReference>
<organism evidence="1 2">
    <name type="scientific">Pelagibacterium luteolum</name>
    <dbReference type="NCBI Taxonomy" id="440168"/>
    <lineage>
        <taxon>Bacteria</taxon>
        <taxon>Pseudomonadati</taxon>
        <taxon>Pseudomonadota</taxon>
        <taxon>Alphaproteobacteria</taxon>
        <taxon>Hyphomicrobiales</taxon>
        <taxon>Devosiaceae</taxon>
        <taxon>Pelagibacterium</taxon>
    </lineage>
</organism>
<proteinExistence type="predicted"/>
<sequence>MSLKVMAVGAHPDDIEIYCFGSLAAYAAMGAELALVVATDGALGGADPKALRLLRLGEARVAAQLLDTEPVFLDFPDGSLVCDGPLVAALKREISSFVPDLIITHADNDYHGDHRALSQAVHLAASFSAPVLEMDTLRGTGFVPTHYVDISAHSDVKTAAIRAHQSQDPERFVAASEDLARRRAAECNHLAGMAEAFAFSPRFPFADIRDLLPPAPPVTPVARRDRT</sequence>
<dbReference type="RefSeq" id="WP_090595173.1">
    <property type="nucleotide sequence ID" value="NZ_FNCS01000004.1"/>
</dbReference>
<dbReference type="PANTHER" id="PTHR12993">
    <property type="entry name" value="N-ACETYLGLUCOSAMINYL-PHOSPHATIDYLINOSITOL DE-N-ACETYLASE-RELATED"/>
    <property type="match status" value="1"/>
</dbReference>
<reference evidence="1 2" key="1">
    <citation type="submission" date="2016-10" db="EMBL/GenBank/DDBJ databases">
        <authorList>
            <person name="de Groot N.N."/>
        </authorList>
    </citation>
    <scope>NUCLEOTIDE SEQUENCE [LARGE SCALE GENOMIC DNA]</scope>
    <source>
        <strain evidence="1 2">CGMCC 1.10267</strain>
    </source>
</reference>
<dbReference type="AlphaFoldDB" id="A0A1G7VF33"/>
<evidence type="ECO:0000313" key="1">
    <source>
        <dbReference type="EMBL" id="SDG58425.1"/>
    </source>
</evidence>
<dbReference type="GO" id="GO:0016811">
    <property type="term" value="F:hydrolase activity, acting on carbon-nitrogen (but not peptide) bonds, in linear amides"/>
    <property type="evidence" value="ECO:0007669"/>
    <property type="project" value="TreeGrafter"/>
</dbReference>
<evidence type="ECO:0000313" key="2">
    <source>
        <dbReference type="Proteomes" id="UP000199495"/>
    </source>
</evidence>
<protein>
    <submittedName>
        <fullName evidence="1">N-acetylglucosaminyl deacetylase, LmbE family</fullName>
    </submittedName>
</protein>
<dbReference type="STRING" id="440168.SAMN04487974_104103"/>
<dbReference type="Gene3D" id="3.40.50.10320">
    <property type="entry name" value="LmbE-like"/>
    <property type="match status" value="1"/>
</dbReference>
<dbReference type="OrthoDB" id="3514174at2"/>
<gene>
    <name evidence="1" type="ORF">SAMN04487974_104103</name>
</gene>
<accession>A0A1G7VF33</accession>
<dbReference type="PANTHER" id="PTHR12993:SF30">
    <property type="entry name" value="N-ACETYL-ALPHA-D-GLUCOSAMINYL L-MALATE DEACETYLASE 1"/>
    <property type="match status" value="1"/>
</dbReference>
<dbReference type="Proteomes" id="UP000199495">
    <property type="component" value="Unassembled WGS sequence"/>
</dbReference>
<keyword evidence="2" id="KW-1185">Reference proteome</keyword>
<dbReference type="EMBL" id="FNCS01000004">
    <property type="protein sequence ID" value="SDG58425.1"/>
    <property type="molecule type" value="Genomic_DNA"/>
</dbReference>